<proteinExistence type="inferred from homology"/>
<protein>
    <submittedName>
        <fullName evidence="5">Hydroxymethylglutaryl-CoA synthase</fullName>
    </submittedName>
</protein>
<comment type="caution">
    <text evidence="5">The sequence shown here is derived from an EMBL/GenBank/DDBJ whole genome shotgun (WGS) entry which is preliminary data.</text>
</comment>
<dbReference type="Gene3D" id="3.40.47.10">
    <property type="match status" value="2"/>
</dbReference>
<feature type="domain" description="Hydroxymethylglutaryl-coenzyme A synthase N-terminal" evidence="3">
    <location>
        <begin position="4"/>
        <end position="167"/>
    </location>
</feature>
<dbReference type="PANTHER" id="PTHR43323:SF2">
    <property type="entry name" value="HYDROXYMETHYLGLUTARYL-COA SYNTHASE"/>
    <property type="match status" value="1"/>
</dbReference>
<dbReference type="CDD" id="cd00827">
    <property type="entry name" value="init_cond_enzymes"/>
    <property type="match status" value="1"/>
</dbReference>
<dbReference type="NCBIfam" id="TIGR01835">
    <property type="entry name" value="HMG-CoA-S_prok"/>
    <property type="match status" value="1"/>
</dbReference>
<organism evidence="5 6">
    <name type="scientific">Apilactobacillus apinorum</name>
    <dbReference type="NCBI Taxonomy" id="1218495"/>
    <lineage>
        <taxon>Bacteria</taxon>
        <taxon>Bacillati</taxon>
        <taxon>Bacillota</taxon>
        <taxon>Bacilli</taxon>
        <taxon>Lactobacillales</taxon>
        <taxon>Lactobacillaceae</taxon>
        <taxon>Apilactobacillus</taxon>
    </lineage>
</organism>
<reference evidence="5 6" key="1">
    <citation type="submission" date="2024-03" db="EMBL/GenBank/DDBJ databases">
        <title>Inconsistent identification of Apilactobacillus kunkeei-related strains obtained by well-developed overall genome related indices.</title>
        <authorList>
            <person name="Maeno S."/>
            <person name="Endo A."/>
        </authorList>
    </citation>
    <scope>NUCLEOTIDE SEQUENCE [LARGE SCALE GENOMIC DNA]</scope>
    <source>
        <strain evidence="5 6">20H-10</strain>
    </source>
</reference>
<dbReference type="Pfam" id="PF01154">
    <property type="entry name" value="HMG_CoA_synt_N"/>
    <property type="match status" value="1"/>
</dbReference>
<feature type="domain" description="Hydroxymethylglutaryl-coenzyme A synthase C-terminal" evidence="4">
    <location>
        <begin position="177"/>
        <end position="256"/>
    </location>
</feature>
<dbReference type="PANTHER" id="PTHR43323">
    <property type="entry name" value="3-HYDROXY-3-METHYLGLUTARYL COENZYME A SYNTHASE"/>
    <property type="match status" value="1"/>
</dbReference>
<keyword evidence="6" id="KW-1185">Reference proteome</keyword>
<gene>
    <name evidence="5" type="ORF">AP20H10_02960</name>
</gene>
<evidence type="ECO:0000259" key="4">
    <source>
        <dbReference type="Pfam" id="PF08540"/>
    </source>
</evidence>
<keyword evidence="2" id="KW-0808">Transferase</keyword>
<dbReference type="EMBL" id="BAABVV010000024">
    <property type="protein sequence ID" value="GAA6113933.1"/>
    <property type="molecule type" value="Genomic_DNA"/>
</dbReference>
<feature type="domain" description="Hydroxymethylglutaryl-coenzyme A synthase C-terminal" evidence="4">
    <location>
        <begin position="269"/>
        <end position="356"/>
    </location>
</feature>
<name>A0ABP9ZGK9_9LACO</name>
<evidence type="ECO:0000256" key="1">
    <source>
        <dbReference type="ARBA" id="ARBA00007061"/>
    </source>
</evidence>
<evidence type="ECO:0000259" key="3">
    <source>
        <dbReference type="Pfam" id="PF01154"/>
    </source>
</evidence>
<dbReference type="InterPro" id="IPR016039">
    <property type="entry name" value="Thiolase-like"/>
</dbReference>
<evidence type="ECO:0000313" key="6">
    <source>
        <dbReference type="Proteomes" id="UP001438112"/>
    </source>
</evidence>
<dbReference type="InterPro" id="IPR013746">
    <property type="entry name" value="HMG_CoA_synt_C_dom"/>
</dbReference>
<dbReference type="SUPFAM" id="SSF53901">
    <property type="entry name" value="Thiolase-like"/>
    <property type="match status" value="2"/>
</dbReference>
<dbReference type="InterPro" id="IPR011554">
    <property type="entry name" value="HMG_CoA_synthase_prok"/>
</dbReference>
<comment type="similarity">
    <text evidence="1">Belongs to the thiolase-like superfamily. HMG-CoA synthase family.</text>
</comment>
<dbReference type="Pfam" id="PF08540">
    <property type="entry name" value="HMG_CoA_synt_C"/>
    <property type="match status" value="2"/>
</dbReference>
<evidence type="ECO:0000256" key="2">
    <source>
        <dbReference type="ARBA" id="ARBA00022679"/>
    </source>
</evidence>
<accession>A0ABP9ZGK9</accession>
<evidence type="ECO:0000313" key="5">
    <source>
        <dbReference type="EMBL" id="GAA6113933.1"/>
    </source>
</evidence>
<dbReference type="Proteomes" id="UP001438112">
    <property type="component" value="Unassembled WGS sequence"/>
</dbReference>
<dbReference type="InterPro" id="IPR013528">
    <property type="entry name" value="HMG_CoA_synth_N"/>
</dbReference>
<sequence>MIMNVGIDKMSFYSSDMYLDMVDLAHARNEDPNKYLIGIGQKKMAVIPKTQDVVTMAANACLKIIDDDDRNKIDLIIFGTETGIDNSKSAAIYLQNMLGLSRRGRAFEIKQACYGATAGLQMAKEYVENNPEKKALVIGADIARYGIDTPGEVTQGGGAVAMVISANPSIAEFEGTSTFYSDDVMDFWRPLYRTEAVVDGHYSNDVYVDFFKKTWDEYKQITGKNLEDFSAMTFHLPYVKMGIKALRAIIDEASEEHQDKLKTEFGFGKVYNENIGNLYTGSLYLNFLSLINNSDQLKVGDRIGLFSYGSGAQGEFFAMNLCKGFKNSELISQINADINNRKQVSVSEYETIFNDWVPIKDQELSFDTSKDASTFTLKGVKNHQRIYDRK</sequence>